<dbReference type="EMBL" id="MU825415">
    <property type="protein sequence ID" value="KAJ7390501.1"/>
    <property type="molecule type" value="Genomic_DNA"/>
</dbReference>
<evidence type="ECO:0000313" key="2">
    <source>
        <dbReference type="EMBL" id="KAJ7390501.1"/>
    </source>
</evidence>
<gene>
    <name evidence="2" type="ORF">OS493_024533</name>
</gene>
<comment type="caution">
    <text evidence="2">The sequence shown here is derived from an EMBL/GenBank/DDBJ whole genome shotgun (WGS) entry which is preliminary data.</text>
</comment>
<feature type="region of interest" description="Disordered" evidence="1">
    <location>
        <begin position="26"/>
        <end position="67"/>
    </location>
</feature>
<accession>A0A9W9ZZ38</accession>
<dbReference type="AlphaFoldDB" id="A0A9W9ZZ38"/>
<protein>
    <submittedName>
        <fullName evidence="2">Uncharacterized protein</fullName>
    </submittedName>
</protein>
<keyword evidence="3" id="KW-1185">Reference proteome</keyword>
<dbReference type="Proteomes" id="UP001163046">
    <property type="component" value="Unassembled WGS sequence"/>
</dbReference>
<proteinExistence type="predicted"/>
<organism evidence="2 3">
    <name type="scientific">Desmophyllum pertusum</name>
    <dbReference type="NCBI Taxonomy" id="174260"/>
    <lineage>
        <taxon>Eukaryota</taxon>
        <taxon>Metazoa</taxon>
        <taxon>Cnidaria</taxon>
        <taxon>Anthozoa</taxon>
        <taxon>Hexacorallia</taxon>
        <taxon>Scleractinia</taxon>
        <taxon>Caryophylliina</taxon>
        <taxon>Caryophylliidae</taxon>
        <taxon>Desmophyllum</taxon>
    </lineage>
</organism>
<reference evidence="2" key="1">
    <citation type="submission" date="2023-01" db="EMBL/GenBank/DDBJ databases">
        <title>Genome assembly of the deep-sea coral Lophelia pertusa.</title>
        <authorList>
            <person name="Herrera S."/>
            <person name="Cordes E."/>
        </authorList>
    </citation>
    <scope>NUCLEOTIDE SEQUENCE</scope>
    <source>
        <strain evidence="2">USNM1676648</strain>
        <tissue evidence="2">Polyp</tissue>
    </source>
</reference>
<evidence type="ECO:0000256" key="1">
    <source>
        <dbReference type="SAM" id="MobiDB-lite"/>
    </source>
</evidence>
<sequence>MGDFGVLCMLWPSILISSKIYKKEEDQQREDDEVEPVNISKSGLFYSPPKQKYLPPEGRGPCKHQRQ</sequence>
<name>A0A9W9ZZ38_9CNID</name>
<evidence type="ECO:0000313" key="3">
    <source>
        <dbReference type="Proteomes" id="UP001163046"/>
    </source>
</evidence>